<dbReference type="GO" id="GO:1904047">
    <property type="term" value="F:S-adenosyl-L-methionine binding"/>
    <property type="evidence" value="ECO:0007669"/>
    <property type="project" value="TreeGrafter"/>
</dbReference>
<gene>
    <name evidence="9" type="primary">dpnM_2</name>
    <name evidence="10" type="ORF">LS73_000650</name>
    <name evidence="9" type="ORF">NCTC12714_01112</name>
</gene>
<keyword evidence="3 8" id="KW-0489">Methyltransferase</keyword>
<evidence type="ECO:0000313" key="11">
    <source>
        <dbReference type="Proteomes" id="UP000029922"/>
    </source>
</evidence>
<dbReference type="GO" id="GO:0006298">
    <property type="term" value="P:mismatch repair"/>
    <property type="evidence" value="ECO:0007669"/>
    <property type="project" value="TreeGrafter"/>
</dbReference>
<dbReference type="Gene3D" id="1.10.1020.10">
    <property type="entry name" value="Adenine-specific Methyltransferase, Domain 2"/>
    <property type="match status" value="1"/>
</dbReference>
<evidence type="ECO:0000256" key="8">
    <source>
        <dbReference type="RuleBase" id="RU361257"/>
    </source>
</evidence>
<dbReference type="AlphaFoldDB" id="A0A099TV39"/>
<reference evidence="9 12" key="2">
    <citation type="submission" date="2018-06" db="EMBL/GenBank/DDBJ databases">
        <authorList>
            <consortium name="Pathogen Informatics"/>
            <person name="Doyle S."/>
        </authorList>
    </citation>
    <scope>NUCLEOTIDE SEQUENCE [LARGE SCALE GENOMIC DNA]</scope>
    <source>
        <strain evidence="9 12">NCTC12714</strain>
    </source>
</reference>
<dbReference type="PRINTS" id="PR00505">
    <property type="entry name" value="D12N6MTFRASE"/>
</dbReference>
<feature type="binding site" evidence="7">
    <location>
        <position position="201"/>
    </location>
    <ligand>
        <name>S-adenosyl-L-methionine</name>
        <dbReference type="ChEBI" id="CHEBI:59789"/>
    </ligand>
</feature>
<dbReference type="InterPro" id="IPR029063">
    <property type="entry name" value="SAM-dependent_MTases_sf"/>
</dbReference>
<evidence type="ECO:0000313" key="10">
    <source>
        <dbReference type="EMBL" id="TLE01677.1"/>
    </source>
</evidence>
<dbReference type="RefSeq" id="WP_034559246.1">
    <property type="nucleotide sequence ID" value="NZ_FZML01000010.1"/>
</dbReference>
<organism evidence="9 12">
    <name type="scientific">Helicobacter muridarum</name>
    <dbReference type="NCBI Taxonomy" id="216"/>
    <lineage>
        <taxon>Bacteria</taxon>
        <taxon>Pseudomonadati</taxon>
        <taxon>Campylobacterota</taxon>
        <taxon>Epsilonproteobacteria</taxon>
        <taxon>Campylobacterales</taxon>
        <taxon>Helicobacteraceae</taxon>
        <taxon>Helicobacter</taxon>
    </lineage>
</organism>
<dbReference type="InterPro" id="IPR002052">
    <property type="entry name" value="DNA_methylase_N6_adenine_CS"/>
</dbReference>
<keyword evidence="5 8" id="KW-0949">S-adenosyl-L-methionine</keyword>
<evidence type="ECO:0000313" key="9">
    <source>
        <dbReference type="EMBL" id="STQ86307.1"/>
    </source>
</evidence>
<dbReference type="Pfam" id="PF02086">
    <property type="entry name" value="MethyltransfD12"/>
    <property type="match status" value="1"/>
</dbReference>
<feature type="binding site" evidence="7">
    <location>
        <position position="24"/>
    </location>
    <ligand>
        <name>S-adenosyl-L-methionine</name>
        <dbReference type="ChEBI" id="CHEBI:59789"/>
    </ligand>
</feature>
<evidence type="ECO:0000256" key="7">
    <source>
        <dbReference type="PIRSR" id="PIRSR000398-1"/>
    </source>
</evidence>
<evidence type="ECO:0000256" key="1">
    <source>
        <dbReference type="ARBA" id="ARBA00006594"/>
    </source>
</evidence>
<dbReference type="GO" id="GO:0043565">
    <property type="term" value="F:sequence-specific DNA binding"/>
    <property type="evidence" value="ECO:0007669"/>
    <property type="project" value="TreeGrafter"/>
</dbReference>
<accession>A0A099TV39</accession>
<reference evidence="10 11" key="1">
    <citation type="journal article" date="2014" name="Genome Announc.">
        <title>Draft genome sequences of eight enterohepatic helicobacter species isolated from both laboratory and wild rodents.</title>
        <authorList>
            <person name="Sheh A."/>
            <person name="Shen Z."/>
            <person name="Fox J.G."/>
        </authorList>
    </citation>
    <scope>NUCLEOTIDE SEQUENCE [LARGE SCALE GENOMIC DNA]</scope>
    <source>
        <strain evidence="10 11">ST1</strain>
    </source>
</reference>
<dbReference type="GO" id="GO:0032259">
    <property type="term" value="P:methylation"/>
    <property type="evidence" value="ECO:0007669"/>
    <property type="project" value="UniProtKB-KW"/>
</dbReference>
<sequence>MTKQLTRLDSCLEAKSFVKWAGGKRALVDSIISYMPGSFNAYFEPFVGGGALFFALRNRGLLDSKTIYLSDKNKELINAYEVIQNNPKALLKELESLQNKHNKELFYNIRNLDRSKDFAKLDSKFRAARFIYLNKTCFNGLCRYNAKGQFNTPIGSYKNPKIYNESLVFNAHKALQGVNLFCGDFEEILVEAKSGDFAYLDPPYFPLSNTSSFVSYTDNFLQKEQERLRAVFKELDSKNVKVLQTNSSADFIKNLYKDFGIIELKAKRAINCKGEKRGEIIELLIRGNYE</sequence>
<feature type="binding site" evidence="7">
    <location>
        <position position="71"/>
    </location>
    <ligand>
        <name>S-adenosyl-L-methionine</name>
        <dbReference type="ChEBI" id="CHEBI:59789"/>
    </ligand>
</feature>
<evidence type="ECO:0000256" key="4">
    <source>
        <dbReference type="ARBA" id="ARBA00022679"/>
    </source>
</evidence>
<dbReference type="GO" id="GO:0009007">
    <property type="term" value="F:site-specific DNA-methyltransferase (adenine-specific) activity"/>
    <property type="evidence" value="ECO:0007669"/>
    <property type="project" value="UniProtKB-UniRule"/>
</dbReference>
<proteinExistence type="inferred from homology"/>
<dbReference type="OrthoDB" id="9805629at2"/>
<dbReference type="PANTHER" id="PTHR30481">
    <property type="entry name" value="DNA ADENINE METHYLASE"/>
    <property type="match status" value="1"/>
</dbReference>
<dbReference type="EMBL" id="JRPD02000001">
    <property type="protein sequence ID" value="TLE01677.1"/>
    <property type="molecule type" value="Genomic_DNA"/>
</dbReference>
<dbReference type="InterPro" id="IPR012327">
    <property type="entry name" value="MeTrfase_D12"/>
</dbReference>
<evidence type="ECO:0000256" key="6">
    <source>
        <dbReference type="ARBA" id="ARBA00047942"/>
    </source>
</evidence>
<dbReference type="EMBL" id="UGJE01000002">
    <property type="protein sequence ID" value="STQ86307.1"/>
    <property type="molecule type" value="Genomic_DNA"/>
</dbReference>
<dbReference type="Proteomes" id="UP000029922">
    <property type="component" value="Unassembled WGS sequence"/>
</dbReference>
<dbReference type="REBASE" id="99319">
    <property type="entry name" value="M1.HmuST1ORF8940P"/>
</dbReference>
<dbReference type="InterPro" id="IPR012263">
    <property type="entry name" value="M_m6A_EcoRV"/>
</dbReference>
<comment type="similarity">
    <text evidence="1 8">Belongs to the N(4)/N(6)-methyltransferase family.</text>
</comment>
<keyword evidence="12" id="KW-1185">Reference proteome</keyword>
<dbReference type="InterPro" id="IPR023095">
    <property type="entry name" value="Ade_MeTrfase_dom_2"/>
</dbReference>
<dbReference type="EC" id="2.1.1.72" evidence="2 8"/>
<evidence type="ECO:0000256" key="2">
    <source>
        <dbReference type="ARBA" id="ARBA00011900"/>
    </source>
</evidence>
<comment type="catalytic activity">
    <reaction evidence="6 8">
        <text>a 2'-deoxyadenosine in DNA + S-adenosyl-L-methionine = an N(6)-methyl-2'-deoxyadenosine in DNA + S-adenosyl-L-homocysteine + H(+)</text>
        <dbReference type="Rhea" id="RHEA:15197"/>
        <dbReference type="Rhea" id="RHEA-COMP:12418"/>
        <dbReference type="Rhea" id="RHEA-COMP:12419"/>
        <dbReference type="ChEBI" id="CHEBI:15378"/>
        <dbReference type="ChEBI" id="CHEBI:57856"/>
        <dbReference type="ChEBI" id="CHEBI:59789"/>
        <dbReference type="ChEBI" id="CHEBI:90615"/>
        <dbReference type="ChEBI" id="CHEBI:90616"/>
        <dbReference type="EC" id="2.1.1.72"/>
    </reaction>
</comment>
<feature type="binding site" evidence="7">
    <location>
        <position position="20"/>
    </location>
    <ligand>
        <name>S-adenosyl-L-methionine</name>
        <dbReference type="ChEBI" id="CHEBI:59789"/>
    </ligand>
</feature>
<evidence type="ECO:0000256" key="3">
    <source>
        <dbReference type="ARBA" id="ARBA00022603"/>
    </source>
</evidence>
<dbReference type="STRING" id="216.LS73_08940"/>
<dbReference type="PROSITE" id="PS00092">
    <property type="entry name" value="N6_MTASE"/>
    <property type="match status" value="1"/>
</dbReference>
<dbReference type="PANTHER" id="PTHR30481:SF3">
    <property type="entry name" value="DNA ADENINE METHYLASE"/>
    <property type="match status" value="1"/>
</dbReference>
<dbReference type="PIRSF" id="PIRSF000398">
    <property type="entry name" value="M_m6A_EcoRV"/>
    <property type="match status" value="1"/>
</dbReference>
<protein>
    <recommendedName>
        <fullName evidence="2 8">Site-specific DNA-methyltransferase (adenine-specific)</fullName>
        <ecNumber evidence="2 8">2.1.1.72</ecNumber>
    </recommendedName>
</protein>
<dbReference type="REBASE" id="432096">
    <property type="entry name" value="M1.Hmu12714ORF1112P"/>
</dbReference>
<evidence type="ECO:0000313" key="12">
    <source>
        <dbReference type="Proteomes" id="UP000255139"/>
    </source>
</evidence>
<dbReference type="SUPFAM" id="SSF53335">
    <property type="entry name" value="S-adenosyl-L-methionine-dependent methyltransferases"/>
    <property type="match status" value="1"/>
</dbReference>
<dbReference type="Gene3D" id="3.40.50.150">
    <property type="entry name" value="Vaccinia Virus protein VP39"/>
    <property type="match status" value="1"/>
</dbReference>
<name>A0A099TV39_9HELI</name>
<keyword evidence="4 8" id="KW-0808">Transferase</keyword>
<dbReference type="NCBIfam" id="TIGR00571">
    <property type="entry name" value="dam"/>
    <property type="match status" value="1"/>
</dbReference>
<evidence type="ECO:0000256" key="5">
    <source>
        <dbReference type="ARBA" id="ARBA00022691"/>
    </source>
</evidence>
<dbReference type="Proteomes" id="UP000255139">
    <property type="component" value="Unassembled WGS sequence"/>
</dbReference>
<dbReference type="GO" id="GO:0009307">
    <property type="term" value="P:DNA restriction-modification system"/>
    <property type="evidence" value="ECO:0007669"/>
    <property type="project" value="InterPro"/>
</dbReference>